<dbReference type="InterPro" id="IPR008571">
    <property type="entry name" value="HerA-like"/>
</dbReference>
<organism evidence="3">
    <name type="scientific">marine sediment metagenome</name>
    <dbReference type="NCBI Taxonomy" id="412755"/>
    <lineage>
        <taxon>unclassified sequences</taxon>
        <taxon>metagenomes</taxon>
        <taxon>ecological metagenomes</taxon>
    </lineage>
</organism>
<feature type="domain" description="Helicase HerA central" evidence="2">
    <location>
        <begin position="147"/>
        <end position="205"/>
    </location>
</feature>
<dbReference type="PANTHER" id="PTHR42957:SF2">
    <property type="entry name" value="HELICASE HERA CENTRAL DOMAIN-CONTAINING PROTEIN"/>
    <property type="match status" value="1"/>
</dbReference>
<dbReference type="InterPro" id="IPR027417">
    <property type="entry name" value="P-loop_NTPase"/>
</dbReference>
<evidence type="ECO:0000256" key="1">
    <source>
        <dbReference type="SAM" id="MobiDB-lite"/>
    </source>
</evidence>
<sequence length="205" mass="22277">MSEENQPVGRTKGPGESPHEFTFVSPDSDQSLRIGEFITYDAEVDGQSRTIFGRVVERRPLRLFPDAFASDPSIEPGEVADLVGYKQADHELFELSATILGYYDERLGDFVNPRIPPREGRAIHLGSDEELSGVLTERRYGEVGSAHIGSLLTREAGHVPVVVDLSAIASTHLAVIANTGAGKSYLSSVLVEEMMKPANRAAILV</sequence>
<dbReference type="EMBL" id="BART01006596">
    <property type="protein sequence ID" value="GAG66433.1"/>
    <property type="molecule type" value="Genomic_DNA"/>
</dbReference>
<protein>
    <recommendedName>
        <fullName evidence="2">Helicase HerA central domain-containing protein</fullName>
    </recommendedName>
</protein>
<proteinExistence type="predicted"/>
<dbReference type="Gene3D" id="3.40.50.300">
    <property type="entry name" value="P-loop containing nucleotide triphosphate hydrolases"/>
    <property type="match status" value="1"/>
</dbReference>
<accession>X1A110</accession>
<gene>
    <name evidence="3" type="ORF">S01H4_15050</name>
</gene>
<evidence type="ECO:0000259" key="2">
    <source>
        <dbReference type="Pfam" id="PF01935"/>
    </source>
</evidence>
<feature type="non-terminal residue" evidence="3">
    <location>
        <position position="205"/>
    </location>
</feature>
<dbReference type="AlphaFoldDB" id="X1A110"/>
<dbReference type="InterPro" id="IPR002789">
    <property type="entry name" value="HerA_central"/>
</dbReference>
<dbReference type="PANTHER" id="PTHR42957">
    <property type="entry name" value="HELICASE MJ1565-RELATED"/>
    <property type="match status" value="1"/>
</dbReference>
<evidence type="ECO:0000313" key="3">
    <source>
        <dbReference type="EMBL" id="GAG66433.1"/>
    </source>
</evidence>
<name>X1A110_9ZZZZ</name>
<dbReference type="Pfam" id="PF01935">
    <property type="entry name" value="DUF87"/>
    <property type="match status" value="1"/>
</dbReference>
<feature type="region of interest" description="Disordered" evidence="1">
    <location>
        <begin position="1"/>
        <end position="25"/>
    </location>
</feature>
<comment type="caution">
    <text evidence="3">The sequence shown here is derived from an EMBL/GenBank/DDBJ whole genome shotgun (WGS) entry which is preliminary data.</text>
</comment>
<reference evidence="3" key="1">
    <citation type="journal article" date="2014" name="Front. Microbiol.">
        <title>High frequency of phylogenetically diverse reductive dehalogenase-homologous genes in deep subseafloor sedimentary metagenomes.</title>
        <authorList>
            <person name="Kawai M."/>
            <person name="Futagami T."/>
            <person name="Toyoda A."/>
            <person name="Takaki Y."/>
            <person name="Nishi S."/>
            <person name="Hori S."/>
            <person name="Arai W."/>
            <person name="Tsubouchi T."/>
            <person name="Morono Y."/>
            <person name="Uchiyama I."/>
            <person name="Ito T."/>
            <person name="Fujiyama A."/>
            <person name="Inagaki F."/>
            <person name="Takami H."/>
        </authorList>
    </citation>
    <scope>NUCLEOTIDE SEQUENCE</scope>
    <source>
        <strain evidence="3">Expedition CK06-06</strain>
    </source>
</reference>